<comment type="similarity">
    <text evidence="1 4">Belongs to the glycosyl hydrolase 5 (cellulase A) family.</text>
</comment>
<dbReference type="GO" id="GO:0000272">
    <property type="term" value="P:polysaccharide catabolic process"/>
    <property type="evidence" value="ECO:0007669"/>
    <property type="project" value="InterPro"/>
</dbReference>
<feature type="chain" id="PRO_5001770759" description="Glycoside hydrolase family 5 domain-containing protein" evidence="5">
    <location>
        <begin position="21"/>
        <end position="415"/>
    </location>
</feature>
<evidence type="ECO:0000256" key="1">
    <source>
        <dbReference type="ARBA" id="ARBA00005641"/>
    </source>
</evidence>
<dbReference type="Proteomes" id="UP000028045">
    <property type="component" value="Unassembled WGS sequence"/>
</dbReference>
<organism evidence="7 8">
    <name type="scientific">Stachybotrys chartarum (strain CBS 109288 / IBT 7711)</name>
    <name type="common">Toxic black mold</name>
    <name type="synonym">Stilbospora chartarum</name>
    <dbReference type="NCBI Taxonomy" id="1280523"/>
    <lineage>
        <taxon>Eukaryota</taxon>
        <taxon>Fungi</taxon>
        <taxon>Dikarya</taxon>
        <taxon>Ascomycota</taxon>
        <taxon>Pezizomycotina</taxon>
        <taxon>Sordariomycetes</taxon>
        <taxon>Hypocreomycetidae</taxon>
        <taxon>Hypocreales</taxon>
        <taxon>Stachybotryaceae</taxon>
        <taxon>Stachybotrys</taxon>
    </lineage>
</organism>
<dbReference type="InterPro" id="IPR001547">
    <property type="entry name" value="Glyco_hydro_5"/>
</dbReference>
<evidence type="ECO:0000256" key="4">
    <source>
        <dbReference type="RuleBase" id="RU361153"/>
    </source>
</evidence>
<dbReference type="PANTHER" id="PTHR31263">
    <property type="entry name" value="CELLULASE FAMILY PROTEIN (AFU_ORTHOLOGUE AFUA_5G14560)"/>
    <property type="match status" value="1"/>
</dbReference>
<dbReference type="PANTHER" id="PTHR31263:SF0">
    <property type="entry name" value="CELLULASE FAMILY PROTEIN (AFU_ORTHOLOGUE AFUA_5G14560)"/>
    <property type="match status" value="1"/>
</dbReference>
<dbReference type="GO" id="GO:0004553">
    <property type="term" value="F:hydrolase activity, hydrolyzing O-glycosyl compounds"/>
    <property type="evidence" value="ECO:0007669"/>
    <property type="project" value="InterPro"/>
</dbReference>
<dbReference type="OrthoDB" id="442731at2759"/>
<dbReference type="SUPFAM" id="SSF51445">
    <property type="entry name" value="(Trans)glycosidases"/>
    <property type="match status" value="1"/>
</dbReference>
<keyword evidence="3 4" id="KW-0326">Glycosidase</keyword>
<dbReference type="Pfam" id="PF00150">
    <property type="entry name" value="Cellulase"/>
    <property type="match status" value="1"/>
</dbReference>
<evidence type="ECO:0000313" key="7">
    <source>
        <dbReference type="EMBL" id="KEY64284.1"/>
    </source>
</evidence>
<dbReference type="AlphaFoldDB" id="A0A084AG55"/>
<evidence type="ECO:0000256" key="2">
    <source>
        <dbReference type="ARBA" id="ARBA00022801"/>
    </source>
</evidence>
<dbReference type="HOGENOM" id="CLU_039562_0_0_1"/>
<protein>
    <recommendedName>
        <fullName evidence="6">Glycoside hydrolase family 5 domain-containing protein</fullName>
    </recommendedName>
</protein>
<gene>
    <name evidence="7" type="ORF">S7711_06330</name>
</gene>
<name>A0A084AG55_STACB</name>
<sequence>MRLFARLLAIVSTLAPFVAAQKPAVPLSSNNRWILDNNDQRIKLRCINWAGHLEVNIPEGLHRQPISYIADWIADEGFNCVRLTFSIDMALNTQLGVQESFRAAASAAGVDEGALMELYDQAVEINPFLADATILDVFDAVESALWDRGVMTILDNHVSRAGWCCNLDDGNGWWRDAPIYLPVNSQYFVTQDWLDGLQVMARWAASRPGVVGVSLRNELRAHVTQYPWAEATWFDRMPRAARIVHEANPNVLVILGGHNGGTDLTWLRDRALDTSGWAGKNVWEAHSYSFTVTTPNFGSCDVERVQYGALFGFVLEQDHRSVGPLFLSEFGVGMQGGPNSGLDDDDFQYLTCLVEYMENNDADWALWAIQGSYYVREGAINRDEGYGALDNSWTGWRNTAFKAMLGNMFEQTQEP</sequence>
<evidence type="ECO:0000313" key="8">
    <source>
        <dbReference type="Proteomes" id="UP000028045"/>
    </source>
</evidence>
<keyword evidence="5" id="KW-0732">Signal</keyword>
<dbReference type="EMBL" id="KL648743">
    <property type="protein sequence ID" value="KEY64284.1"/>
    <property type="molecule type" value="Genomic_DNA"/>
</dbReference>
<feature type="signal peptide" evidence="5">
    <location>
        <begin position="1"/>
        <end position="20"/>
    </location>
</feature>
<keyword evidence="8" id="KW-1185">Reference proteome</keyword>
<accession>A0A084AG55</accession>
<feature type="domain" description="Glycoside hydrolase family 5" evidence="6">
    <location>
        <begin position="65"/>
        <end position="370"/>
    </location>
</feature>
<proteinExistence type="inferred from homology"/>
<dbReference type="InterPro" id="IPR017853">
    <property type="entry name" value="GH"/>
</dbReference>
<dbReference type="Gene3D" id="3.20.20.80">
    <property type="entry name" value="Glycosidases"/>
    <property type="match status" value="1"/>
</dbReference>
<reference evidence="7 8" key="1">
    <citation type="journal article" date="2014" name="BMC Genomics">
        <title>Comparative genome sequencing reveals chemotype-specific gene clusters in the toxigenic black mold Stachybotrys.</title>
        <authorList>
            <person name="Semeiks J."/>
            <person name="Borek D."/>
            <person name="Otwinowski Z."/>
            <person name="Grishin N.V."/>
        </authorList>
    </citation>
    <scope>NUCLEOTIDE SEQUENCE [LARGE SCALE GENOMIC DNA]</scope>
    <source>
        <strain evidence="8">CBS 109288 / IBT 7711</strain>
    </source>
</reference>
<evidence type="ECO:0000259" key="6">
    <source>
        <dbReference type="Pfam" id="PF00150"/>
    </source>
</evidence>
<evidence type="ECO:0000256" key="3">
    <source>
        <dbReference type="ARBA" id="ARBA00023295"/>
    </source>
</evidence>
<evidence type="ECO:0000256" key="5">
    <source>
        <dbReference type="SAM" id="SignalP"/>
    </source>
</evidence>
<keyword evidence="2 4" id="KW-0378">Hydrolase</keyword>